<dbReference type="InterPro" id="IPR053725">
    <property type="entry name" value="CRISPR_Cas5_sf"/>
</dbReference>
<sequence>MKYLKVEATPHWGLYINYHAFTKSRPALKTIPPTTLIGALAQPIALKNNWAENSELNSSAEKIRPLFKGIYLSQNLPLIEYNDLSKIFSYDVDEKQIRTDAAAVSKIYRGKGSVDDRVKIVYLFEEQEARKLFGVGWEEMLLEAAWSITRLGARESIVSVDKVTLGDVDLLNQKTAQTVYYFPYYMQSSVQGSYLVANVVDWRKTSIGEYLGKPTVNLIIPYDDERKRVSPLRVNLMNEIVYRVGDEELIPW</sequence>
<name>A0A7C4E137_CALS0</name>
<dbReference type="EMBL" id="DTAD01000014">
    <property type="protein sequence ID" value="HGN89742.1"/>
    <property type="molecule type" value="Genomic_DNA"/>
</dbReference>
<reference evidence="2" key="1">
    <citation type="journal article" date="2020" name="mSystems">
        <title>Genome- and Community-Level Interaction Insights into Carbon Utilization and Element Cycling Functions of Hydrothermarchaeota in Hydrothermal Sediment.</title>
        <authorList>
            <person name="Zhou Z."/>
            <person name="Liu Y."/>
            <person name="Xu W."/>
            <person name="Pan J."/>
            <person name="Luo Z.H."/>
            <person name="Li M."/>
        </authorList>
    </citation>
    <scope>NUCLEOTIDE SEQUENCE [LARGE SCALE GENOMIC DNA]</scope>
    <source>
        <strain evidence="2">SpSt-613</strain>
        <strain evidence="1">SpSt-669</strain>
    </source>
</reference>
<evidence type="ECO:0000313" key="1">
    <source>
        <dbReference type="EMBL" id="HGL40892.1"/>
    </source>
</evidence>
<organism evidence="2">
    <name type="scientific">Caldiarchaeum subterraneum</name>
    <dbReference type="NCBI Taxonomy" id="311458"/>
    <lineage>
        <taxon>Archaea</taxon>
        <taxon>Nitrososphaerota</taxon>
        <taxon>Candidatus Caldarchaeales</taxon>
        <taxon>Candidatus Caldarchaeaceae</taxon>
        <taxon>Candidatus Caldarchaeum</taxon>
    </lineage>
</organism>
<dbReference type="InterPro" id="IPR010153">
    <property type="entry name" value="CRISPR-assoc_prot_Cas5a-typ"/>
</dbReference>
<dbReference type="AlphaFoldDB" id="A0A7C4E137"/>
<comment type="caution">
    <text evidence="2">The sequence shown here is derived from an EMBL/GenBank/DDBJ whole genome shotgun (WGS) entry which is preliminary data.</text>
</comment>
<dbReference type="EMBL" id="DTCM01000059">
    <property type="protein sequence ID" value="HGL40892.1"/>
    <property type="molecule type" value="Genomic_DNA"/>
</dbReference>
<dbReference type="Gene3D" id="3.30.70.3120">
    <property type="match status" value="1"/>
</dbReference>
<evidence type="ECO:0000313" key="2">
    <source>
        <dbReference type="EMBL" id="HGN89742.1"/>
    </source>
</evidence>
<proteinExistence type="predicted"/>
<protein>
    <submittedName>
        <fullName evidence="2">Type I-A CRISPR-associated protein Cas5</fullName>
    </submittedName>
</protein>
<dbReference type="CDD" id="cd09649">
    <property type="entry name" value="Cas5_I-A"/>
    <property type="match status" value="1"/>
</dbReference>
<dbReference type="NCBIfam" id="TIGR01874">
    <property type="entry name" value="cas_cas5a"/>
    <property type="match status" value="1"/>
</dbReference>
<accession>A0A7C4E137</accession>
<gene>
    <name evidence="2" type="primary">cas5a</name>
    <name evidence="2" type="ORF">ENT82_01225</name>
    <name evidence="1" type="ORF">ENU43_04420</name>
</gene>